<dbReference type="Pfam" id="PF13439">
    <property type="entry name" value="Glyco_transf_4"/>
    <property type="match status" value="1"/>
</dbReference>
<evidence type="ECO:0000259" key="2">
    <source>
        <dbReference type="Pfam" id="PF13439"/>
    </source>
</evidence>
<feature type="domain" description="Glycosyltransferase subfamily 4-like N-terminal" evidence="2">
    <location>
        <begin position="1"/>
        <end position="150"/>
    </location>
</feature>
<dbReference type="PANTHER" id="PTHR12526">
    <property type="entry name" value="GLYCOSYLTRANSFERASE"/>
    <property type="match status" value="1"/>
</dbReference>
<comment type="caution">
    <text evidence="3">The sequence shown here is derived from an EMBL/GenBank/DDBJ whole genome shotgun (WGS) entry which is preliminary data.</text>
</comment>
<gene>
    <name evidence="3" type="ORF">COY34_04040</name>
</gene>
<dbReference type="Proteomes" id="UP000230970">
    <property type="component" value="Unassembled WGS sequence"/>
</dbReference>
<dbReference type="PANTHER" id="PTHR12526:SF630">
    <property type="entry name" value="GLYCOSYLTRANSFERASE"/>
    <property type="match status" value="1"/>
</dbReference>
<protein>
    <recommendedName>
        <fullName evidence="5">Glycosyltransferase</fullName>
    </recommendedName>
</protein>
<dbReference type="Gene3D" id="3.40.50.2000">
    <property type="entry name" value="Glycogen Phosphorylase B"/>
    <property type="match status" value="2"/>
</dbReference>
<dbReference type="InterPro" id="IPR001296">
    <property type="entry name" value="Glyco_trans_1"/>
</dbReference>
<dbReference type="EMBL" id="PFNJ01000099">
    <property type="protein sequence ID" value="PIZ41688.1"/>
    <property type="molecule type" value="Genomic_DNA"/>
</dbReference>
<dbReference type="GO" id="GO:0016757">
    <property type="term" value="F:glycosyltransferase activity"/>
    <property type="evidence" value="ECO:0007669"/>
    <property type="project" value="InterPro"/>
</dbReference>
<evidence type="ECO:0000313" key="4">
    <source>
        <dbReference type="Proteomes" id="UP000230970"/>
    </source>
</evidence>
<reference evidence="4" key="1">
    <citation type="submission" date="2017-09" db="EMBL/GenBank/DDBJ databases">
        <title>Depth-based differentiation of microbial function through sediment-hosted aquifers and enrichment of novel symbionts in the deep terrestrial subsurface.</title>
        <authorList>
            <person name="Probst A.J."/>
            <person name="Ladd B."/>
            <person name="Jarett J.K."/>
            <person name="Geller-Mcgrath D.E."/>
            <person name="Sieber C.M.K."/>
            <person name="Emerson J.B."/>
            <person name="Anantharaman K."/>
            <person name="Thomas B.C."/>
            <person name="Malmstrom R."/>
            <person name="Stieglmeier M."/>
            <person name="Klingl A."/>
            <person name="Woyke T."/>
            <person name="Ryan C.M."/>
            <person name="Banfield J.F."/>
        </authorList>
    </citation>
    <scope>NUCLEOTIDE SEQUENCE [LARGE SCALE GENOMIC DNA]</scope>
</reference>
<dbReference type="AlphaFoldDB" id="A0A2M7T9X0"/>
<name>A0A2M7T9X0_UNCKA</name>
<dbReference type="InterPro" id="IPR028098">
    <property type="entry name" value="Glyco_trans_4-like_N"/>
</dbReference>
<evidence type="ECO:0008006" key="5">
    <source>
        <dbReference type="Google" id="ProtNLM"/>
    </source>
</evidence>
<organism evidence="3 4">
    <name type="scientific">candidate division WWE3 bacterium CG_4_10_14_0_2_um_filter_42_8</name>
    <dbReference type="NCBI Taxonomy" id="1975074"/>
    <lineage>
        <taxon>Bacteria</taxon>
        <taxon>Katanobacteria</taxon>
    </lineage>
</organism>
<dbReference type="Pfam" id="PF00534">
    <property type="entry name" value="Glycos_transf_1"/>
    <property type="match status" value="1"/>
</dbReference>
<feature type="non-terminal residue" evidence="3">
    <location>
        <position position="1"/>
    </location>
</feature>
<evidence type="ECO:0000259" key="1">
    <source>
        <dbReference type="Pfam" id="PF00534"/>
    </source>
</evidence>
<sequence length="356" mass="40744">YNLIKCLDRKRFKPHLLVIYNKNGDPNFFDSLNIPILKIYRRPKTLGIGLLIKTVLFIRKINPTIVHTHLFGGDTWGRIAAILAKVPVIITTEHSTNLKETRLQRVIKKILSQKTKRITAISQSVKEFSVKMDSIFQDRLRVIPNGVDTQFYSPSKRKLFPRYIISIGRLVEEKGFDVLIGAFEKAQTRHSEIKLYIVGEGPSDQNLKQLVKDRNLSQSVSFLGYRDEVKKLLGGAEIYVQTSKVEGLGISILEAMATGLPVIATQVGGIPEVIRNQYNGILIEPNNTEDLSQAINMLLENRPFAQRIGRTARKTVVEKYSLKTMVSRYEKLYFDEIISYRERDKGKRKRKKRVDA</sequence>
<feature type="domain" description="Glycosyl transferase family 1" evidence="1">
    <location>
        <begin position="161"/>
        <end position="314"/>
    </location>
</feature>
<proteinExistence type="predicted"/>
<dbReference type="SUPFAM" id="SSF53756">
    <property type="entry name" value="UDP-Glycosyltransferase/glycogen phosphorylase"/>
    <property type="match status" value="1"/>
</dbReference>
<evidence type="ECO:0000313" key="3">
    <source>
        <dbReference type="EMBL" id="PIZ41688.1"/>
    </source>
</evidence>
<accession>A0A2M7T9X0</accession>
<dbReference type="CDD" id="cd03801">
    <property type="entry name" value="GT4_PimA-like"/>
    <property type="match status" value="1"/>
</dbReference>